<comment type="caution">
    <text evidence="3">The sequence shown here is derived from an EMBL/GenBank/DDBJ whole genome shotgun (WGS) entry which is preliminary data.</text>
</comment>
<sequence length="202" mass="20308">MSRLRLGVVLRFCVADTCSVERLCLAAGCPGFGLFFEPFGRPRFRGAGAEIAAACLDGTVCVAVVQSVVCTPVRASSALVARPRPAAATPDTCSVERLCLAAGCPGFGLFFEPFGRPRFRRSGAEIAAACLDGTVCVAVVQSVVCAPVRASSALVARPRPAAATPEALIAASPSSVGSAPSSFASASSPLGSTPSSLGSAPC</sequence>
<dbReference type="AlphaFoldDB" id="A0A6A3HPE3"/>
<dbReference type="Proteomes" id="UP000435112">
    <property type="component" value="Unassembled WGS sequence"/>
</dbReference>
<evidence type="ECO:0000313" key="4">
    <source>
        <dbReference type="Proteomes" id="UP000435112"/>
    </source>
</evidence>
<protein>
    <submittedName>
        <fullName evidence="3">Uncharacterized protein</fullName>
    </submittedName>
</protein>
<dbReference type="EMBL" id="QXFU01004078">
    <property type="protein sequence ID" value="KAE8970852.1"/>
    <property type="molecule type" value="Genomic_DNA"/>
</dbReference>
<organism evidence="3 4">
    <name type="scientific">Phytophthora rubi</name>
    <dbReference type="NCBI Taxonomy" id="129364"/>
    <lineage>
        <taxon>Eukaryota</taxon>
        <taxon>Sar</taxon>
        <taxon>Stramenopiles</taxon>
        <taxon>Oomycota</taxon>
        <taxon>Peronosporomycetes</taxon>
        <taxon>Peronosporales</taxon>
        <taxon>Peronosporaceae</taxon>
        <taxon>Phytophthora</taxon>
    </lineage>
</organism>
<evidence type="ECO:0000313" key="3">
    <source>
        <dbReference type="EMBL" id="KAE8970852.1"/>
    </source>
</evidence>
<evidence type="ECO:0000256" key="1">
    <source>
        <dbReference type="SAM" id="MobiDB-lite"/>
    </source>
</evidence>
<keyword evidence="2" id="KW-0732">Signal</keyword>
<feature type="signal peptide" evidence="2">
    <location>
        <begin position="1"/>
        <end position="19"/>
    </location>
</feature>
<feature type="chain" id="PRO_5025424112" evidence="2">
    <location>
        <begin position="20"/>
        <end position="202"/>
    </location>
</feature>
<proteinExistence type="predicted"/>
<gene>
    <name evidence="3" type="ORF">PR002_g26992</name>
</gene>
<accession>A0A6A3HPE3</accession>
<name>A0A6A3HPE3_9STRA</name>
<feature type="region of interest" description="Disordered" evidence="1">
    <location>
        <begin position="172"/>
        <end position="202"/>
    </location>
</feature>
<reference evidence="3 4" key="1">
    <citation type="submission" date="2018-09" db="EMBL/GenBank/DDBJ databases">
        <title>Genomic investigation of the strawberry pathogen Phytophthora fragariae indicates pathogenicity is determined by transcriptional variation in three key races.</title>
        <authorList>
            <person name="Adams T.M."/>
            <person name="Armitage A.D."/>
            <person name="Sobczyk M.K."/>
            <person name="Bates H.J."/>
            <person name="Dunwell J.M."/>
            <person name="Nellist C.F."/>
            <person name="Harrison R.J."/>
        </authorList>
    </citation>
    <scope>NUCLEOTIDE SEQUENCE [LARGE SCALE GENOMIC DNA]</scope>
    <source>
        <strain evidence="3 4">SCRP324</strain>
    </source>
</reference>
<evidence type="ECO:0000256" key="2">
    <source>
        <dbReference type="SAM" id="SignalP"/>
    </source>
</evidence>